<feature type="transmembrane region" description="Helical" evidence="1">
    <location>
        <begin position="72"/>
        <end position="93"/>
    </location>
</feature>
<evidence type="ECO:0000313" key="3">
    <source>
        <dbReference type="Proteomes" id="UP000176629"/>
    </source>
</evidence>
<feature type="transmembrane region" description="Helical" evidence="1">
    <location>
        <begin position="6"/>
        <end position="29"/>
    </location>
</feature>
<organism evidence="2 3">
    <name type="scientific">Candidatus Nomurabacteria bacterium RIFCSPLOWO2_01_FULL_40_18</name>
    <dbReference type="NCBI Taxonomy" id="1801773"/>
    <lineage>
        <taxon>Bacteria</taxon>
        <taxon>Candidatus Nomuraibacteriota</taxon>
    </lineage>
</organism>
<evidence type="ECO:0000313" key="2">
    <source>
        <dbReference type="EMBL" id="OGI93779.1"/>
    </source>
</evidence>
<dbReference type="AlphaFoldDB" id="A0A1F6XHT6"/>
<feature type="transmembrane region" description="Helical" evidence="1">
    <location>
        <begin position="105"/>
        <end position="125"/>
    </location>
</feature>
<proteinExistence type="predicted"/>
<keyword evidence="1" id="KW-1133">Transmembrane helix</keyword>
<sequence>MEATIFLAKLWGPAILAVGLGIFVSRNYYIKIYRDLEKDALAVLVFGMMAMTAGIAHILFHNVWDTFLEGVISFFGWALLVKGALFVIVPDFVDRAGNFWVNKNLIPLAGILTIIAGIYLSWVGYFG</sequence>
<accession>A0A1F6XHT6</accession>
<evidence type="ECO:0000256" key="1">
    <source>
        <dbReference type="SAM" id="Phobius"/>
    </source>
</evidence>
<keyword evidence="1" id="KW-0812">Transmembrane</keyword>
<gene>
    <name evidence="2" type="ORF">A3A03_00820</name>
</gene>
<comment type="caution">
    <text evidence="2">The sequence shown here is derived from an EMBL/GenBank/DDBJ whole genome shotgun (WGS) entry which is preliminary data.</text>
</comment>
<name>A0A1F6XHT6_9BACT</name>
<dbReference type="STRING" id="1801773.A3A03_00820"/>
<protein>
    <submittedName>
        <fullName evidence="2">Uncharacterized protein</fullName>
    </submittedName>
</protein>
<dbReference type="Proteomes" id="UP000176629">
    <property type="component" value="Unassembled WGS sequence"/>
</dbReference>
<reference evidence="2 3" key="1">
    <citation type="journal article" date="2016" name="Nat. Commun.">
        <title>Thousands of microbial genomes shed light on interconnected biogeochemical processes in an aquifer system.</title>
        <authorList>
            <person name="Anantharaman K."/>
            <person name="Brown C.T."/>
            <person name="Hug L.A."/>
            <person name="Sharon I."/>
            <person name="Castelle C.J."/>
            <person name="Probst A.J."/>
            <person name="Thomas B.C."/>
            <person name="Singh A."/>
            <person name="Wilkins M.J."/>
            <person name="Karaoz U."/>
            <person name="Brodie E.L."/>
            <person name="Williams K.H."/>
            <person name="Hubbard S.S."/>
            <person name="Banfield J.F."/>
        </authorList>
    </citation>
    <scope>NUCLEOTIDE SEQUENCE [LARGE SCALE GENOMIC DNA]</scope>
</reference>
<dbReference type="EMBL" id="MFUX01000039">
    <property type="protein sequence ID" value="OGI93779.1"/>
    <property type="molecule type" value="Genomic_DNA"/>
</dbReference>
<keyword evidence="1" id="KW-0472">Membrane</keyword>
<feature type="transmembrane region" description="Helical" evidence="1">
    <location>
        <begin position="41"/>
        <end position="60"/>
    </location>
</feature>